<reference evidence="9" key="1">
    <citation type="journal article" date="2023" name="bioRxiv">
        <title>Improved chromosome-level genome assembly for marigold (Tagetes erecta).</title>
        <authorList>
            <person name="Jiang F."/>
            <person name="Yuan L."/>
            <person name="Wang S."/>
            <person name="Wang H."/>
            <person name="Xu D."/>
            <person name="Wang A."/>
            <person name="Fan W."/>
        </authorList>
    </citation>
    <scope>NUCLEOTIDE SEQUENCE</scope>
    <source>
        <strain evidence="9">WSJ</strain>
        <tissue evidence="9">Leaf</tissue>
    </source>
</reference>
<keyword evidence="10" id="KW-1185">Reference proteome</keyword>
<dbReference type="InterPro" id="IPR045210">
    <property type="entry name" value="RING-Ubox_PUB"/>
</dbReference>
<keyword evidence="5" id="KW-0677">Repeat</keyword>
<feature type="repeat" description="ARM" evidence="7">
    <location>
        <begin position="425"/>
        <end position="469"/>
    </location>
</feature>
<dbReference type="InterPro" id="IPR011989">
    <property type="entry name" value="ARM-like"/>
</dbReference>
<dbReference type="InterPro" id="IPR003613">
    <property type="entry name" value="Ubox_domain"/>
</dbReference>
<evidence type="ECO:0000313" key="10">
    <source>
        <dbReference type="Proteomes" id="UP001229421"/>
    </source>
</evidence>
<dbReference type="PANTHER" id="PTHR23315">
    <property type="entry name" value="U BOX DOMAIN-CONTAINING"/>
    <property type="match status" value="1"/>
</dbReference>
<protein>
    <recommendedName>
        <fullName evidence="3">RING-type E3 ubiquitin transferase</fullName>
        <ecNumber evidence="3">2.3.2.27</ecNumber>
    </recommendedName>
</protein>
<dbReference type="PANTHER" id="PTHR23315:SF116">
    <property type="entry name" value="RING-TYPE E3 UBIQUITIN TRANSFERASE"/>
    <property type="match status" value="1"/>
</dbReference>
<evidence type="ECO:0000313" key="9">
    <source>
        <dbReference type="EMBL" id="KAK1407250.1"/>
    </source>
</evidence>
<organism evidence="9 10">
    <name type="scientific">Tagetes erecta</name>
    <name type="common">African marigold</name>
    <dbReference type="NCBI Taxonomy" id="13708"/>
    <lineage>
        <taxon>Eukaryota</taxon>
        <taxon>Viridiplantae</taxon>
        <taxon>Streptophyta</taxon>
        <taxon>Embryophyta</taxon>
        <taxon>Tracheophyta</taxon>
        <taxon>Spermatophyta</taxon>
        <taxon>Magnoliopsida</taxon>
        <taxon>eudicotyledons</taxon>
        <taxon>Gunneridae</taxon>
        <taxon>Pentapetalae</taxon>
        <taxon>asterids</taxon>
        <taxon>campanulids</taxon>
        <taxon>Asterales</taxon>
        <taxon>Asteraceae</taxon>
        <taxon>Asteroideae</taxon>
        <taxon>Heliantheae alliance</taxon>
        <taxon>Tageteae</taxon>
        <taxon>Tagetes</taxon>
    </lineage>
</organism>
<dbReference type="PROSITE" id="PS50176">
    <property type="entry name" value="ARM_REPEAT"/>
    <property type="match status" value="1"/>
</dbReference>
<dbReference type="SMART" id="SM00185">
    <property type="entry name" value="ARM"/>
    <property type="match status" value="2"/>
</dbReference>
<evidence type="ECO:0000256" key="3">
    <source>
        <dbReference type="ARBA" id="ARBA00012483"/>
    </source>
</evidence>
<dbReference type="SMART" id="SM00504">
    <property type="entry name" value="Ubox"/>
    <property type="match status" value="1"/>
</dbReference>
<proteinExistence type="predicted"/>
<gene>
    <name evidence="9" type="ORF">QVD17_38864</name>
</gene>
<dbReference type="AlphaFoldDB" id="A0AAD8N9Q7"/>
<evidence type="ECO:0000256" key="5">
    <source>
        <dbReference type="ARBA" id="ARBA00022737"/>
    </source>
</evidence>
<dbReference type="SUPFAM" id="SSF57850">
    <property type="entry name" value="RING/U-box"/>
    <property type="match status" value="1"/>
</dbReference>
<dbReference type="InterPro" id="IPR013083">
    <property type="entry name" value="Znf_RING/FYVE/PHD"/>
</dbReference>
<evidence type="ECO:0000256" key="6">
    <source>
        <dbReference type="ARBA" id="ARBA00022786"/>
    </source>
</evidence>
<dbReference type="EMBL" id="JAUHHV010000011">
    <property type="protein sequence ID" value="KAK1407250.1"/>
    <property type="molecule type" value="Genomic_DNA"/>
</dbReference>
<evidence type="ECO:0000256" key="4">
    <source>
        <dbReference type="ARBA" id="ARBA00022679"/>
    </source>
</evidence>
<dbReference type="EC" id="2.3.2.27" evidence="3"/>
<comment type="catalytic activity">
    <reaction evidence="1">
        <text>S-ubiquitinyl-[E2 ubiquitin-conjugating enzyme]-L-cysteine + [acceptor protein]-L-lysine = [E2 ubiquitin-conjugating enzyme]-L-cysteine + N(6)-ubiquitinyl-[acceptor protein]-L-lysine.</text>
        <dbReference type="EC" id="2.3.2.27"/>
    </reaction>
</comment>
<evidence type="ECO:0000256" key="2">
    <source>
        <dbReference type="ARBA" id="ARBA00004906"/>
    </source>
</evidence>
<dbReference type="GO" id="GO:0061630">
    <property type="term" value="F:ubiquitin protein ligase activity"/>
    <property type="evidence" value="ECO:0007669"/>
    <property type="project" value="UniProtKB-EC"/>
</dbReference>
<sequence>MINKFDDNSRRILKFPAVLPSQDVNPATLLRSLIVLSDSITRYQHEFECFVTQRKNARKVIRHVMILSSLFTEIIDQDVDVSGLPDSTMLCFAELHFTFQKVQYLLEDCTRTGARVWMLMKTRLVATQFSSLVRAIANVLDVLPLNLFQTSLDVNELVELVTIQARKMTIEVDPNDEHAMKRVMLILNQFENRFEPDPILIKRALRYLRIDSWSQCHDEIMFLNEEISLALLDDCDKDLCLLNSLAGFMKYCRGVLLENCFIRGNECCSNVKPRPETFRFSNVEDFRCPISLELMTDPVTVSTGQTYDRVSIQKWLKSGNVTCPKTGETLAKTELIPNLNLRKVIQQYCVQNGVSISRFQKPNRDISSTILPGSLVYAEAIKFLSEHLVRKLRNGTETQKDRAVYEIRLLTKSNVYNRLTLIESGAVPHLLTLITSSSVSISTQENAIACLLKLSKHESGKNTIINHGGLNMIINVLNNNGSKQECKQIAAAIIFYLSSVETNHNLNQIPKAIPEKPELVTDSLAVLSTLAESFDGSKIILNELPLIINVLQTSHLRAAKEYCVSILLALCNNLGNEVIACLASHPNLFALLYTLSTTGGLQASKKARTLIRVMRLFRESNGSSLMDNWDSSRIAAVRSC</sequence>
<dbReference type="InterPro" id="IPR016024">
    <property type="entry name" value="ARM-type_fold"/>
</dbReference>
<dbReference type="Pfam" id="PF04564">
    <property type="entry name" value="U-box"/>
    <property type="match status" value="1"/>
</dbReference>
<accession>A0AAD8N9Q7</accession>
<comment type="pathway">
    <text evidence="2">Protein modification; protein ubiquitination.</text>
</comment>
<dbReference type="Pfam" id="PF00514">
    <property type="entry name" value="Arm"/>
    <property type="match status" value="1"/>
</dbReference>
<feature type="domain" description="U-box" evidence="8">
    <location>
        <begin position="281"/>
        <end position="355"/>
    </location>
</feature>
<dbReference type="Proteomes" id="UP001229421">
    <property type="component" value="Unassembled WGS sequence"/>
</dbReference>
<evidence type="ECO:0000256" key="1">
    <source>
        <dbReference type="ARBA" id="ARBA00000900"/>
    </source>
</evidence>
<keyword evidence="4" id="KW-0808">Transferase</keyword>
<evidence type="ECO:0000259" key="8">
    <source>
        <dbReference type="PROSITE" id="PS51698"/>
    </source>
</evidence>
<dbReference type="Pfam" id="PF25368">
    <property type="entry name" value="PUB10_N"/>
    <property type="match status" value="1"/>
</dbReference>
<dbReference type="InterPro" id="IPR000225">
    <property type="entry name" value="Armadillo"/>
</dbReference>
<dbReference type="InterPro" id="IPR057623">
    <property type="entry name" value="PUB12-19-like_N"/>
</dbReference>
<dbReference type="Gene3D" id="3.30.40.10">
    <property type="entry name" value="Zinc/RING finger domain, C3HC4 (zinc finger)"/>
    <property type="match status" value="1"/>
</dbReference>
<dbReference type="GO" id="GO:0016567">
    <property type="term" value="P:protein ubiquitination"/>
    <property type="evidence" value="ECO:0007669"/>
    <property type="project" value="InterPro"/>
</dbReference>
<keyword evidence="6" id="KW-0833">Ubl conjugation pathway</keyword>
<dbReference type="PROSITE" id="PS51698">
    <property type="entry name" value="U_BOX"/>
    <property type="match status" value="1"/>
</dbReference>
<dbReference type="Gene3D" id="1.25.10.10">
    <property type="entry name" value="Leucine-rich Repeat Variant"/>
    <property type="match status" value="1"/>
</dbReference>
<dbReference type="CDD" id="cd16664">
    <property type="entry name" value="RING-Ubox_PUB"/>
    <property type="match status" value="1"/>
</dbReference>
<dbReference type="SUPFAM" id="SSF48371">
    <property type="entry name" value="ARM repeat"/>
    <property type="match status" value="1"/>
</dbReference>
<dbReference type="FunFam" id="3.30.40.10:FF:000442">
    <property type="entry name" value="RING-type E3 ubiquitin transferase"/>
    <property type="match status" value="1"/>
</dbReference>
<name>A0AAD8N9Q7_TARER</name>
<evidence type="ECO:0000256" key="7">
    <source>
        <dbReference type="PROSITE-ProRule" id="PRU00259"/>
    </source>
</evidence>
<comment type="caution">
    <text evidence="9">The sequence shown here is derived from an EMBL/GenBank/DDBJ whole genome shotgun (WGS) entry which is preliminary data.</text>
</comment>